<name>A0A7Y7IT34_9PROT</name>
<reference evidence="1 2" key="1">
    <citation type="submission" date="2020-06" db="EMBL/GenBank/DDBJ databases">
        <title>Description of novel acetic acid bacteria.</title>
        <authorList>
            <person name="Sombolestani A."/>
        </authorList>
    </citation>
    <scope>NUCLEOTIDE SEQUENCE [LARGE SCALE GENOMIC DNA]</scope>
    <source>
        <strain evidence="1 2">LMG 31431</strain>
    </source>
</reference>
<comment type="caution">
    <text evidence="1">The sequence shown here is derived from an EMBL/GenBank/DDBJ whole genome shotgun (WGS) entry which is preliminary data.</text>
</comment>
<dbReference type="EMBL" id="JABXXP010000007">
    <property type="protein sequence ID" value="NVN09859.1"/>
    <property type="molecule type" value="Genomic_DNA"/>
</dbReference>
<sequence length="211" mass="21426">MNLPRAMKDAGGRRGWCRPVCGTTLAVLPVAMLLGGTCRAAGTGEDGIRCPAGAVHIAEIRVLARQDGRAGAVRPIGIASAEICAGDATRFSDVVTRGAPDGASGAAAIGQKTGVEGSIQISGRTAQMDATVYLPLNDADLAQCAQQQDTQGQDTQAQGGAGGTCRPHGLVASLADTWVFSPGRWSALQVGTDSAGNPVALYVRISNGQVE</sequence>
<evidence type="ECO:0000313" key="1">
    <source>
        <dbReference type="EMBL" id="NVN09859.1"/>
    </source>
</evidence>
<dbReference type="AlphaFoldDB" id="A0A7Y7IT34"/>
<organism evidence="1 2">
    <name type="scientific">Nguyenibacter vanlangensis</name>
    <dbReference type="NCBI Taxonomy" id="1216886"/>
    <lineage>
        <taxon>Bacteria</taxon>
        <taxon>Pseudomonadati</taxon>
        <taxon>Pseudomonadota</taxon>
        <taxon>Alphaproteobacteria</taxon>
        <taxon>Acetobacterales</taxon>
        <taxon>Acetobacteraceae</taxon>
        <taxon>Nguyenibacter</taxon>
    </lineage>
</organism>
<accession>A0A7Y7IT34</accession>
<gene>
    <name evidence="1" type="ORF">HUK84_01625</name>
</gene>
<evidence type="ECO:0000313" key="2">
    <source>
        <dbReference type="Proteomes" id="UP000534870"/>
    </source>
</evidence>
<dbReference type="Proteomes" id="UP000534870">
    <property type="component" value="Unassembled WGS sequence"/>
</dbReference>
<proteinExistence type="predicted"/>
<protein>
    <submittedName>
        <fullName evidence="1">Uncharacterized protein</fullName>
    </submittedName>
</protein>
<dbReference type="RefSeq" id="WP_176638657.1">
    <property type="nucleotide sequence ID" value="NZ_JABXXP010000007.1"/>
</dbReference>